<dbReference type="Proteomes" id="UP000182060">
    <property type="component" value="Chromosome"/>
</dbReference>
<evidence type="ECO:0000313" key="3">
    <source>
        <dbReference type="Proteomes" id="UP000182060"/>
    </source>
</evidence>
<dbReference type="PROSITE" id="PS50075">
    <property type="entry name" value="CARRIER"/>
    <property type="match status" value="1"/>
</dbReference>
<dbReference type="AlphaFoldDB" id="A0AAC9NHS2"/>
<feature type="domain" description="Carrier" evidence="1">
    <location>
        <begin position="1"/>
        <end position="82"/>
    </location>
</feature>
<dbReference type="InterPro" id="IPR036736">
    <property type="entry name" value="ACP-like_sf"/>
</dbReference>
<name>A0AAC9NHS2_9BURK</name>
<sequence>MTKEEMMILLIEEAQKMSVLETLDLNVNTADQITIEQLRIDSLETIEWAMNLENRLGMEIENIGFAKTATFGELADYLLSLKNNIVKNPS</sequence>
<protein>
    <recommendedName>
        <fullName evidence="1">Carrier domain-containing protein</fullName>
    </recommendedName>
</protein>
<dbReference type="EMBL" id="CP015017">
    <property type="protein sequence ID" value="APC00493.1"/>
    <property type="molecule type" value="Genomic_DNA"/>
</dbReference>
<dbReference type="RefSeq" id="WP_071538722.1">
    <property type="nucleotide sequence ID" value="NZ_CP015016.1"/>
</dbReference>
<evidence type="ECO:0000259" key="1">
    <source>
        <dbReference type="PROSITE" id="PS50075"/>
    </source>
</evidence>
<proteinExistence type="predicted"/>
<dbReference type="Pfam" id="PF00550">
    <property type="entry name" value="PP-binding"/>
    <property type="match status" value="1"/>
</dbReference>
<dbReference type="InterPro" id="IPR009081">
    <property type="entry name" value="PP-bd_ACP"/>
</dbReference>
<organism evidence="2 3">
    <name type="scientific">Polynucleobacter asymbioticus</name>
    <dbReference type="NCBI Taxonomy" id="576611"/>
    <lineage>
        <taxon>Bacteria</taxon>
        <taxon>Pseudomonadati</taxon>
        <taxon>Pseudomonadota</taxon>
        <taxon>Betaproteobacteria</taxon>
        <taxon>Burkholderiales</taxon>
        <taxon>Burkholderiaceae</taxon>
        <taxon>Polynucleobacter</taxon>
    </lineage>
</organism>
<accession>A0AAC9NHS2</accession>
<evidence type="ECO:0000313" key="2">
    <source>
        <dbReference type="EMBL" id="APC00493.1"/>
    </source>
</evidence>
<dbReference type="SUPFAM" id="SSF47336">
    <property type="entry name" value="ACP-like"/>
    <property type="match status" value="1"/>
</dbReference>
<gene>
    <name evidence="2" type="ORF">AOC25_02075</name>
</gene>
<dbReference type="Gene3D" id="1.10.1200.10">
    <property type="entry name" value="ACP-like"/>
    <property type="match status" value="1"/>
</dbReference>
<reference evidence="2" key="1">
    <citation type="journal article" date="2017" name="Appl. Environ. Microbiol.">
        <title>Microdiversification of a pelagic Polynucleobacter species is mainly driven by acquisition of genomic islands from a partially interspecific gene pool.</title>
        <authorList>
            <person name="Hoetzinger M."/>
            <person name="Hahn M.W."/>
            <person name="Jezberova J."/>
            <person name="Schmidt J."/>
            <person name="Koll U."/>
        </authorList>
    </citation>
    <scope>NUCLEOTIDE SEQUENCE</scope>
    <source>
        <strain evidence="2">MWH-RechtKol4</strain>
    </source>
</reference>